<protein>
    <submittedName>
        <fullName evidence="3">Laminin subunit alpha-1</fullName>
    </submittedName>
</protein>
<organism evidence="3 4">
    <name type="scientific">Eumeta variegata</name>
    <name type="common">Bagworm moth</name>
    <name type="synonym">Eumeta japonica</name>
    <dbReference type="NCBI Taxonomy" id="151549"/>
    <lineage>
        <taxon>Eukaryota</taxon>
        <taxon>Metazoa</taxon>
        <taxon>Ecdysozoa</taxon>
        <taxon>Arthropoda</taxon>
        <taxon>Hexapoda</taxon>
        <taxon>Insecta</taxon>
        <taxon>Pterygota</taxon>
        <taxon>Neoptera</taxon>
        <taxon>Endopterygota</taxon>
        <taxon>Lepidoptera</taxon>
        <taxon>Glossata</taxon>
        <taxon>Ditrysia</taxon>
        <taxon>Tineoidea</taxon>
        <taxon>Psychidae</taxon>
        <taxon>Oiketicinae</taxon>
        <taxon>Eumeta</taxon>
    </lineage>
</organism>
<dbReference type="PANTHER" id="PTHR15036:SF85">
    <property type="entry name" value="SP2353, ISOFORM A"/>
    <property type="match status" value="1"/>
</dbReference>
<dbReference type="OrthoDB" id="8545473at2759"/>
<dbReference type="PANTHER" id="PTHR15036">
    <property type="entry name" value="PIKACHURIN-LIKE PROTEIN"/>
    <property type="match status" value="1"/>
</dbReference>
<evidence type="ECO:0000259" key="2">
    <source>
        <dbReference type="PROSITE" id="PS50025"/>
    </source>
</evidence>
<dbReference type="EMBL" id="BGZK01007590">
    <property type="protein sequence ID" value="GBP04671.1"/>
    <property type="molecule type" value="Genomic_DNA"/>
</dbReference>
<dbReference type="GO" id="GO:0016020">
    <property type="term" value="C:membrane"/>
    <property type="evidence" value="ECO:0007669"/>
    <property type="project" value="UniProtKB-SubCell"/>
</dbReference>
<dbReference type="InterPro" id="IPR013320">
    <property type="entry name" value="ConA-like_dom_sf"/>
</dbReference>
<name>A0A4C1SUE4_EUMVA</name>
<dbReference type="STRING" id="151549.A0A4C1SUE4"/>
<dbReference type="CDD" id="cd00110">
    <property type="entry name" value="LamG"/>
    <property type="match status" value="2"/>
</dbReference>
<dbReference type="PROSITE" id="PS50025">
    <property type="entry name" value="LAM_G_DOMAIN"/>
    <property type="match status" value="2"/>
</dbReference>
<dbReference type="SUPFAM" id="SSF49899">
    <property type="entry name" value="Concanavalin A-like lectins/glucanases"/>
    <property type="match status" value="2"/>
</dbReference>
<comment type="caution">
    <text evidence="1">Lacks conserved residue(s) required for the propagation of feature annotation.</text>
</comment>
<gene>
    <name evidence="3" type="primary">Lama1</name>
    <name evidence="3" type="ORF">EVAR_72896_1</name>
</gene>
<keyword evidence="4" id="KW-1185">Reference proteome</keyword>
<accession>A0A4C1SUE4</accession>
<dbReference type="AlphaFoldDB" id="A0A4C1SUE4"/>
<dbReference type="Pfam" id="PF02210">
    <property type="entry name" value="Laminin_G_2"/>
    <property type="match status" value="2"/>
</dbReference>
<dbReference type="InterPro" id="IPR050372">
    <property type="entry name" value="Neurexin-related_CASP"/>
</dbReference>
<feature type="domain" description="Laminin G" evidence="2">
    <location>
        <begin position="194"/>
        <end position="303"/>
    </location>
</feature>
<dbReference type="Proteomes" id="UP000299102">
    <property type="component" value="Unassembled WGS sequence"/>
</dbReference>
<evidence type="ECO:0000256" key="1">
    <source>
        <dbReference type="PROSITE-ProRule" id="PRU00122"/>
    </source>
</evidence>
<sequence length="303" mass="33720">MWWGYDRSPESSSSSLARHFNGLGTRRLRSPDLGHIARICFVLQMTFKTLDEERTALLGVVVVLCFCIDYGDESKLEINTTNKYNTGKWIKIEAAREFVPKRGTENGILWVNNERPITGSPSVPIKSYMLPDLSKPVYYLGGVPPGFTSATSKAPGADNPFLGCMMDVQVNGETYDPLESSTYFGVESSCKEMITKAGFTGQGYIELPSQSLRKRANTGFVFRTLQPDCLLLLSAYPPEVNDDYDAKDIKGNYSISLIDGHLQVWINSGRSFIQMHSNVSLNDGEFHVVNLLKNGRKSRFDGG</sequence>
<evidence type="ECO:0000313" key="4">
    <source>
        <dbReference type="Proteomes" id="UP000299102"/>
    </source>
</evidence>
<dbReference type="Gene3D" id="2.60.120.200">
    <property type="match status" value="2"/>
</dbReference>
<reference evidence="3 4" key="1">
    <citation type="journal article" date="2019" name="Commun. Biol.">
        <title>The bagworm genome reveals a unique fibroin gene that provides high tensile strength.</title>
        <authorList>
            <person name="Kono N."/>
            <person name="Nakamura H."/>
            <person name="Ohtoshi R."/>
            <person name="Tomita M."/>
            <person name="Numata K."/>
            <person name="Arakawa K."/>
        </authorList>
    </citation>
    <scope>NUCLEOTIDE SEQUENCE [LARGE SCALE GENOMIC DNA]</scope>
</reference>
<evidence type="ECO:0000313" key="3">
    <source>
        <dbReference type="EMBL" id="GBP04671.1"/>
    </source>
</evidence>
<feature type="domain" description="Laminin G" evidence="2">
    <location>
        <begin position="1"/>
        <end position="190"/>
    </location>
</feature>
<dbReference type="InterPro" id="IPR001791">
    <property type="entry name" value="Laminin_G"/>
</dbReference>
<comment type="caution">
    <text evidence="3">The sequence shown here is derived from an EMBL/GenBank/DDBJ whole genome shotgun (WGS) entry which is preliminary data.</text>
</comment>
<proteinExistence type="predicted"/>